<evidence type="ECO:0000313" key="2">
    <source>
        <dbReference type="EMBL" id="CAG5106881.1"/>
    </source>
</evidence>
<accession>A0ABN7SSX8</accession>
<protein>
    <submittedName>
        <fullName evidence="2">Oidioi.mRNA.OKI2018_I69.chr1.g3042.t1.cds</fullName>
    </submittedName>
</protein>
<evidence type="ECO:0000256" key="1">
    <source>
        <dbReference type="SAM" id="Coils"/>
    </source>
</evidence>
<dbReference type="Proteomes" id="UP001158576">
    <property type="component" value="Chromosome 1"/>
</dbReference>
<organism evidence="2 3">
    <name type="scientific">Oikopleura dioica</name>
    <name type="common">Tunicate</name>
    <dbReference type="NCBI Taxonomy" id="34765"/>
    <lineage>
        <taxon>Eukaryota</taxon>
        <taxon>Metazoa</taxon>
        <taxon>Chordata</taxon>
        <taxon>Tunicata</taxon>
        <taxon>Appendicularia</taxon>
        <taxon>Copelata</taxon>
        <taxon>Oikopleuridae</taxon>
        <taxon>Oikopleura</taxon>
    </lineage>
</organism>
<sequence length="246" mass="29662">MNRFALLPRDILSRRMYSVNLKQAKGKVLAANSQAKDVFFKDTDVYDPKNPFIGKEEVADMHRINPDYVQYLKEQEVHEDDWFYRNFFRVICPAIVFFMWIWYKIYTNPAYRVPGAKKIDDWSIMVDFHNMFSSKENQREYVHEFRRKGVAELAALERMERKGKGRTVTMFENSNDKMTLEEYRKLEAEREELEREQAARIAEENKKLIEYRQEQALDYQRKREEKRARIMAAVEAERAQKKDNED</sequence>
<gene>
    <name evidence="2" type="ORF">OKIOD_LOCUS11807</name>
</gene>
<proteinExistence type="predicted"/>
<dbReference type="EMBL" id="OU015566">
    <property type="protein sequence ID" value="CAG5106881.1"/>
    <property type="molecule type" value="Genomic_DNA"/>
</dbReference>
<feature type="coiled-coil region" evidence="1">
    <location>
        <begin position="176"/>
        <end position="206"/>
    </location>
</feature>
<keyword evidence="3" id="KW-1185">Reference proteome</keyword>
<evidence type="ECO:0000313" key="3">
    <source>
        <dbReference type="Proteomes" id="UP001158576"/>
    </source>
</evidence>
<name>A0ABN7SSX8_OIKDI</name>
<keyword evidence="1" id="KW-0175">Coiled coil</keyword>
<reference evidence="2 3" key="1">
    <citation type="submission" date="2021-04" db="EMBL/GenBank/DDBJ databases">
        <authorList>
            <person name="Bliznina A."/>
        </authorList>
    </citation>
    <scope>NUCLEOTIDE SEQUENCE [LARGE SCALE GENOMIC DNA]</scope>
</reference>